<comment type="caution">
    <text evidence="2">The sequence shown here is derived from an EMBL/GenBank/DDBJ whole genome shotgun (WGS) entry which is preliminary data.</text>
</comment>
<name>A0A0M8NX92_9EURO</name>
<feature type="transmembrane region" description="Helical" evidence="1">
    <location>
        <begin position="30"/>
        <end position="54"/>
    </location>
</feature>
<keyword evidence="3" id="KW-1185">Reference proteome</keyword>
<keyword evidence="1" id="KW-0812">Transmembrane</keyword>
<evidence type="ECO:0000256" key="1">
    <source>
        <dbReference type="SAM" id="Phobius"/>
    </source>
</evidence>
<keyword evidence="1" id="KW-0472">Membrane</keyword>
<accession>A0A0M8NX92</accession>
<evidence type="ECO:0000313" key="3">
    <source>
        <dbReference type="Proteomes" id="UP000037696"/>
    </source>
</evidence>
<gene>
    <name evidence="2" type="ORF">ACN38_g12417</name>
</gene>
<feature type="transmembrane region" description="Helical" evidence="1">
    <location>
        <begin position="87"/>
        <end position="104"/>
    </location>
</feature>
<dbReference type="AlphaFoldDB" id="A0A0M8NX92"/>
<sequence length="136" mass="15273">MGPEALVAVRGQELGCRVISHPLQSFSVSFLFFSFLLLTPLLLSVGEFLFLFLWRGGNSRFLRYPLSEGELIIQFCANLFTIRRTSFLALIVSVVILVSLNGRIPECAPPWLFPAGENGTMYVLRTMYDITQAHLS</sequence>
<keyword evidence="1" id="KW-1133">Transmembrane helix</keyword>
<protein>
    <submittedName>
        <fullName evidence="2">Uncharacterized protein</fullName>
    </submittedName>
</protein>
<dbReference type="EMBL" id="LHQQ01000386">
    <property type="protein sequence ID" value="KOS36814.1"/>
    <property type="molecule type" value="Genomic_DNA"/>
</dbReference>
<reference evidence="2 3" key="1">
    <citation type="submission" date="2015-08" db="EMBL/GenBank/DDBJ databases">
        <title>Genome sequencing of Penicillium nordicum.</title>
        <authorList>
            <person name="Nguyen H.D."/>
            <person name="Seifert K.A."/>
        </authorList>
    </citation>
    <scope>NUCLEOTIDE SEQUENCE [LARGE SCALE GENOMIC DNA]</scope>
    <source>
        <strain evidence="2 3">DAOMC 185683</strain>
    </source>
</reference>
<organism evidence="2 3">
    <name type="scientific">Penicillium nordicum</name>
    <dbReference type="NCBI Taxonomy" id="229535"/>
    <lineage>
        <taxon>Eukaryota</taxon>
        <taxon>Fungi</taxon>
        <taxon>Dikarya</taxon>
        <taxon>Ascomycota</taxon>
        <taxon>Pezizomycotina</taxon>
        <taxon>Eurotiomycetes</taxon>
        <taxon>Eurotiomycetidae</taxon>
        <taxon>Eurotiales</taxon>
        <taxon>Aspergillaceae</taxon>
        <taxon>Penicillium</taxon>
    </lineage>
</organism>
<dbReference type="Proteomes" id="UP000037696">
    <property type="component" value="Unassembled WGS sequence"/>
</dbReference>
<evidence type="ECO:0000313" key="2">
    <source>
        <dbReference type="EMBL" id="KOS36814.1"/>
    </source>
</evidence>
<proteinExistence type="predicted"/>